<reference evidence="2 3" key="1">
    <citation type="submission" date="2023-05" db="EMBL/GenBank/DDBJ databases">
        <title>Novel species of genus Flectobacillus isolated from stream in China.</title>
        <authorList>
            <person name="Lu H."/>
        </authorList>
    </citation>
    <scope>NUCLEOTIDE SEQUENCE [LARGE SCALE GENOMIC DNA]</scope>
    <source>
        <strain evidence="2 3">KCTC 42575</strain>
    </source>
</reference>
<sequence>MSFENFCIVSQGNLDFKFQKIKIAIEDIVMLQADSNYTHVYLSDGKRFIFARTIKLFEDMLKDYSFERIHKTFIINCDHLLGYDSKTESLVLSNNLKANLSRRRKYQLKRQLSVLN</sequence>
<dbReference type="InterPro" id="IPR007492">
    <property type="entry name" value="LytTR_DNA-bd_dom"/>
</dbReference>
<dbReference type="SMART" id="SM00850">
    <property type="entry name" value="LytTR"/>
    <property type="match status" value="1"/>
</dbReference>
<dbReference type="InterPro" id="IPR046947">
    <property type="entry name" value="LytR-like"/>
</dbReference>
<dbReference type="Pfam" id="PF04397">
    <property type="entry name" value="LytTR"/>
    <property type="match status" value="1"/>
</dbReference>
<feature type="domain" description="HTH LytTR-type" evidence="1">
    <location>
        <begin position="21"/>
        <end position="114"/>
    </location>
</feature>
<evidence type="ECO:0000313" key="3">
    <source>
        <dbReference type="Proteomes" id="UP001236507"/>
    </source>
</evidence>
<dbReference type="PROSITE" id="PS50930">
    <property type="entry name" value="HTH_LYTTR"/>
    <property type="match status" value="1"/>
</dbReference>
<evidence type="ECO:0000259" key="1">
    <source>
        <dbReference type="PROSITE" id="PS50930"/>
    </source>
</evidence>
<protein>
    <submittedName>
        <fullName evidence="2">LytTR family DNA-binding domain-containing protein</fullName>
    </submittedName>
</protein>
<organism evidence="2 3">
    <name type="scientific">Flectobacillus roseus</name>
    <dbReference type="NCBI Taxonomy" id="502259"/>
    <lineage>
        <taxon>Bacteria</taxon>
        <taxon>Pseudomonadati</taxon>
        <taxon>Bacteroidota</taxon>
        <taxon>Cytophagia</taxon>
        <taxon>Cytophagales</taxon>
        <taxon>Flectobacillaceae</taxon>
        <taxon>Flectobacillus</taxon>
    </lineage>
</organism>
<dbReference type="PANTHER" id="PTHR37299">
    <property type="entry name" value="TRANSCRIPTIONAL REGULATOR-RELATED"/>
    <property type="match status" value="1"/>
</dbReference>
<name>A0ABT6Y4Z1_9BACT</name>
<evidence type="ECO:0000313" key="2">
    <source>
        <dbReference type="EMBL" id="MDI9858633.1"/>
    </source>
</evidence>
<accession>A0ABT6Y4Z1</accession>
<dbReference type="GO" id="GO:0003677">
    <property type="term" value="F:DNA binding"/>
    <property type="evidence" value="ECO:0007669"/>
    <property type="project" value="UniProtKB-KW"/>
</dbReference>
<keyword evidence="2" id="KW-0238">DNA-binding</keyword>
<comment type="caution">
    <text evidence="2">The sequence shown here is derived from an EMBL/GenBank/DDBJ whole genome shotgun (WGS) entry which is preliminary data.</text>
</comment>
<dbReference type="EMBL" id="JASHIF010000004">
    <property type="protein sequence ID" value="MDI9858633.1"/>
    <property type="molecule type" value="Genomic_DNA"/>
</dbReference>
<keyword evidence="3" id="KW-1185">Reference proteome</keyword>
<dbReference type="Gene3D" id="2.40.50.1020">
    <property type="entry name" value="LytTr DNA-binding domain"/>
    <property type="match status" value="1"/>
</dbReference>
<dbReference type="Proteomes" id="UP001236507">
    <property type="component" value="Unassembled WGS sequence"/>
</dbReference>
<gene>
    <name evidence="2" type="ORF">QM524_05390</name>
</gene>
<proteinExistence type="predicted"/>
<dbReference type="PANTHER" id="PTHR37299:SF1">
    <property type="entry name" value="STAGE 0 SPORULATION PROTEIN A HOMOLOG"/>
    <property type="match status" value="1"/>
</dbReference>
<dbReference type="RefSeq" id="WP_095161840.1">
    <property type="nucleotide sequence ID" value="NZ_JASHIF010000004.1"/>
</dbReference>